<dbReference type="PANTHER" id="PTHR35735:SF5">
    <property type="entry name" value="PROTEIN NIM1-INTERACTING 2"/>
    <property type="match status" value="1"/>
</dbReference>
<keyword evidence="3" id="KW-1185">Reference proteome</keyword>
<evidence type="ECO:0000313" key="2">
    <source>
        <dbReference type="EMBL" id="KAG6401816.1"/>
    </source>
</evidence>
<dbReference type="EMBL" id="PNBA02000014">
    <property type="protein sequence ID" value="KAG6401816.1"/>
    <property type="molecule type" value="Genomic_DNA"/>
</dbReference>
<dbReference type="Proteomes" id="UP000298416">
    <property type="component" value="Unassembled WGS sequence"/>
</dbReference>
<dbReference type="PANTHER" id="PTHR35735">
    <property type="entry name" value="PROTEIN NIM1-INTERACTING 2"/>
    <property type="match status" value="1"/>
</dbReference>
<reference evidence="2" key="2">
    <citation type="submission" date="2020-08" db="EMBL/GenBank/DDBJ databases">
        <title>Plant Genome Project.</title>
        <authorList>
            <person name="Zhang R.-G."/>
        </authorList>
    </citation>
    <scope>NUCLEOTIDE SEQUENCE</scope>
    <source>
        <strain evidence="2">Huo1</strain>
        <tissue evidence="2">Leaf</tissue>
    </source>
</reference>
<proteinExistence type="predicted"/>
<protein>
    <submittedName>
        <fullName evidence="2">Uncharacterized protein</fullName>
    </submittedName>
</protein>
<dbReference type="GO" id="GO:0010112">
    <property type="term" value="P:regulation of systemic acquired resistance"/>
    <property type="evidence" value="ECO:0007669"/>
    <property type="project" value="InterPro"/>
</dbReference>
<dbReference type="InterPro" id="IPR034577">
    <property type="entry name" value="NIMIN-2"/>
</dbReference>
<evidence type="ECO:0000313" key="3">
    <source>
        <dbReference type="Proteomes" id="UP000298416"/>
    </source>
</evidence>
<gene>
    <name evidence="2" type="ORF">SASPL_138683</name>
</gene>
<feature type="region of interest" description="Disordered" evidence="1">
    <location>
        <begin position="53"/>
        <end position="85"/>
    </location>
</feature>
<feature type="compositionally biased region" description="Basic and acidic residues" evidence="1">
    <location>
        <begin position="53"/>
        <end position="66"/>
    </location>
</feature>
<feature type="region of interest" description="Disordered" evidence="1">
    <location>
        <begin position="107"/>
        <end position="133"/>
    </location>
</feature>
<organism evidence="2">
    <name type="scientific">Salvia splendens</name>
    <name type="common">Scarlet sage</name>
    <dbReference type="NCBI Taxonomy" id="180675"/>
    <lineage>
        <taxon>Eukaryota</taxon>
        <taxon>Viridiplantae</taxon>
        <taxon>Streptophyta</taxon>
        <taxon>Embryophyta</taxon>
        <taxon>Tracheophyta</taxon>
        <taxon>Spermatophyta</taxon>
        <taxon>Magnoliopsida</taxon>
        <taxon>eudicotyledons</taxon>
        <taxon>Gunneridae</taxon>
        <taxon>Pentapetalae</taxon>
        <taxon>asterids</taxon>
        <taxon>lamiids</taxon>
        <taxon>Lamiales</taxon>
        <taxon>Lamiaceae</taxon>
        <taxon>Nepetoideae</taxon>
        <taxon>Mentheae</taxon>
        <taxon>Salviinae</taxon>
        <taxon>Salvia</taxon>
        <taxon>Salvia subgen. Calosphace</taxon>
        <taxon>core Calosphace</taxon>
    </lineage>
</organism>
<feature type="compositionally biased region" description="Low complexity" evidence="1">
    <location>
        <begin position="123"/>
        <end position="133"/>
    </location>
</feature>
<reference evidence="2" key="1">
    <citation type="submission" date="2018-01" db="EMBL/GenBank/DDBJ databases">
        <authorList>
            <person name="Mao J.F."/>
        </authorList>
    </citation>
    <scope>NUCLEOTIDE SEQUENCE</scope>
    <source>
        <strain evidence="2">Huo1</strain>
        <tissue evidence="2">Leaf</tissue>
    </source>
</reference>
<comment type="caution">
    <text evidence="2">The sequence shown here is derived from an EMBL/GenBank/DDBJ whole genome shotgun (WGS) entry which is preliminary data.</text>
</comment>
<sequence>MLQTKYPYFKTNEENLHALGTCEERREMTPIMCDVIRLMSWWPRASIPAVARKAGDEMKIKSRDPIEEGEVSAAAEASPPPTEEEVEEFFAIVRRMRVAVKYFENEASNNNSGSKIGATEPQSSTSSAAAADGGKSAVAKLGLDLNAEPEAESSLI</sequence>
<evidence type="ECO:0000256" key="1">
    <source>
        <dbReference type="SAM" id="MobiDB-lite"/>
    </source>
</evidence>
<accession>A0A8X8ZED6</accession>
<name>A0A8X8ZED6_SALSN</name>
<dbReference type="AlphaFoldDB" id="A0A8X8ZED6"/>